<dbReference type="Gene3D" id="3.30.920.30">
    <property type="entry name" value="Hypothetical protein"/>
    <property type="match status" value="1"/>
</dbReference>
<dbReference type="GO" id="GO:0003729">
    <property type="term" value="F:mRNA binding"/>
    <property type="evidence" value="ECO:0007669"/>
    <property type="project" value="InterPro"/>
</dbReference>
<evidence type="ECO:0000256" key="3">
    <source>
        <dbReference type="ARBA" id="ARBA00022722"/>
    </source>
</evidence>
<dbReference type="EMBL" id="WNZZ01000034">
    <property type="protein sequence ID" value="MUG26050.1"/>
    <property type="molecule type" value="Genomic_DNA"/>
</dbReference>
<dbReference type="Pfam" id="PF07927">
    <property type="entry name" value="HicA_toxin"/>
    <property type="match status" value="1"/>
</dbReference>
<gene>
    <name evidence="8" type="ORF">GNQ08_27185</name>
</gene>
<evidence type="ECO:0000256" key="4">
    <source>
        <dbReference type="ARBA" id="ARBA00022759"/>
    </source>
</evidence>
<dbReference type="GO" id="GO:0016787">
    <property type="term" value="F:hydrolase activity"/>
    <property type="evidence" value="ECO:0007669"/>
    <property type="project" value="UniProtKB-KW"/>
</dbReference>
<evidence type="ECO:0000256" key="1">
    <source>
        <dbReference type="ARBA" id="ARBA00006620"/>
    </source>
</evidence>
<keyword evidence="2" id="KW-1277">Toxin-antitoxin system</keyword>
<keyword evidence="5" id="KW-0378">Hydrolase</keyword>
<proteinExistence type="inferred from homology"/>
<evidence type="ECO:0000256" key="5">
    <source>
        <dbReference type="ARBA" id="ARBA00022801"/>
    </source>
</evidence>
<dbReference type="GO" id="GO:0004519">
    <property type="term" value="F:endonuclease activity"/>
    <property type="evidence" value="ECO:0007669"/>
    <property type="project" value="UniProtKB-KW"/>
</dbReference>
<dbReference type="SUPFAM" id="SSF54786">
    <property type="entry name" value="YcfA/nrd intein domain"/>
    <property type="match status" value="1"/>
</dbReference>
<evidence type="ECO:0000256" key="7">
    <source>
        <dbReference type="ARBA" id="ARBA00023016"/>
    </source>
</evidence>
<name>A0A6N8F4B2_PAEMA</name>
<keyword evidence="3" id="KW-0540">Nuclease</keyword>
<keyword evidence="7" id="KW-0346">Stress response</keyword>
<dbReference type="AlphaFoldDB" id="A0A6N8F4B2"/>
<accession>A0A6N8F4B2</accession>
<evidence type="ECO:0000256" key="2">
    <source>
        <dbReference type="ARBA" id="ARBA00022649"/>
    </source>
</evidence>
<evidence type="ECO:0000313" key="9">
    <source>
        <dbReference type="Proteomes" id="UP000442469"/>
    </source>
</evidence>
<dbReference type="InterPro" id="IPR038570">
    <property type="entry name" value="HicA_sf"/>
</dbReference>
<sequence>MARIDKLVQKMKDRPSGIQFDEVAKVLRHHGYDLVRSNGSHFHFRNNAGDLITIKKENPLKAVYVKDVLDRIGE</sequence>
<reference evidence="8 9" key="1">
    <citation type="submission" date="2019-11" db="EMBL/GenBank/DDBJ databases">
        <title>Draft genome sequences of five Paenibacillus species of dairy origin.</title>
        <authorList>
            <person name="Olajide A.M."/>
            <person name="Chen S."/>
            <person name="Lapointe G."/>
        </authorList>
    </citation>
    <scope>NUCLEOTIDE SEQUENCE [LARGE SCALE GENOMIC DNA]</scope>
    <source>
        <strain evidence="8 9">3CT49</strain>
    </source>
</reference>
<evidence type="ECO:0000313" key="8">
    <source>
        <dbReference type="EMBL" id="MUG26050.1"/>
    </source>
</evidence>
<dbReference type="InterPro" id="IPR012933">
    <property type="entry name" value="HicA_mRNA_interferase"/>
</dbReference>
<dbReference type="Proteomes" id="UP000442469">
    <property type="component" value="Unassembled WGS sequence"/>
</dbReference>
<dbReference type="RefSeq" id="WP_155621290.1">
    <property type="nucleotide sequence ID" value="NZ_JARLKV010000024.1"/>
</dbReference>
<organism evidence="8 9">
    <name type="scientific">Paenibacillus macerans</name>
    <name type="common">Bacillus macerans</name>
    <dbReference type="NCBI Taxonomy" id="44252"/>
    <lineage>
        <taxon>Bacteria</taxon>
        <taxon>Bacillati</taxon>
        <taxon>Bacillota</taxon>
        <taxon>Bacilli</taxon>
        <taxon>Bacillales</taxon>
        <taxon>Paenibacillaceae</taxon>
        <taxon>Paenibacillus</taxon>
    </lineage>
</organism>
<comment type="similarity">
    <text evidence="1">Belongs to the HicA mRNA interferase family.</text>
</comment>
<evidence type="ECO:0000256" key="6">
    <source>
        <dbReference type="ARBA" id="ARBA00022884"/>
    </source>
</evidence>
<comment type="caution">
    <text evidence="8">The sequence shown here is derived from an EMBL/GenBank/DDBJ whole genome shotgun (WGS) entry which is preliminary data.</text>
</comment>
<keyword evidence="6" id="KW-0694">RNA-binding</keyword>
<keyword evidence="4" id="KW-0255">Endonuclease</keyword>
<protein>
    <submittedName>
        <fullName evidence="8">Addiction module toxin, HicA family</fullName>
    </submittedName>
</protein>